<dbReference type="AlphaFoldDB" id="A0A1I5PVC5"/>
<dbReference type="EMBL" id="FOWZ01000004">
    <property type="protein sequence ID" value="SFP37952.1"/>
    <property type="molecule type" value="Genomic_DNA"/>
</dbReference>
<organism evidence="3 4">
    <name type="scientific">Qipengyuania nanhaisediminis</name>
    <dbReference type="NCBI Taxonomy" id="604088"/>
    <lineage>
        <taxon>Bacteria</taxon>
        <taxon>Pseudomonadati</taxon>
        <taxon>Pseudomonadota</taxon>
        <taxon>Alphaproteobacteria</taxon>
        <taxon>Sphingomonadales</taxon>
        <taxon>Erythrobacteraceae</taxon>
        <taxon>Qipengyuania</taxon>
    </lineage>
</organism>
<keyword evidence="1" id="KW-0472">Membrane</keyword>
<dbReference type="Pfam" id="PF07811">
    <property type="entry name" value="TadE"/>
    <property type="match status" value="1"/>
</dbReference>
<dbReference type="InterPro" id="IPR012495">
    <property type="entry name" value="TadE-like_dom"/>
</dbReference>
<evidence type="ECO:0000259" key="2">
    <source>
        <dbReference type="Pfam" id="PF07811"/>
    </source>
</evidence>
<sequence>MKSLAQHIRRDDAGSFGVEFAIALPVLIALMIGILNFGLVFNANGSMRNAMGEGLRYAKVERTASDADVISVTRQSLVGVAPNAVQTLTFNRATVNNTETGTMTMTIVIQPIIPFAPLPPIRLTQTKSIYLPT</sequence>
<evidence type="ECO:0000313" key="4">
    <source>
        <dbReference type="Proteomes" id="UP000199331"/>
    </source>
</evidence>
<keyword evidence="4" id="KW-1185">Reference proteome</keyword>
<name>A0A1I5PVC5_9SPHN</name>
<proteinExistence type="predicted"/>
<evidence type="ECO:0000256" key="1">
    <source>
        <dbReference type="SAM" id="Phobius"/>
    </source>
</evidence>
<feature type="transmembrane region" description="Helical" evidence="1">
    <location>
        <begin position="20"/>
        <end position="41"/>
    </location>
</feature>
<dbReference type="Proteomes" id="UP000199331">
    <property type="component" value="Unassembled WGS sequence"/>
</dbReference>
<feature type="domain" description="TadE-like" evidence="2">
    <location>
        <begin position="18"/>
        <end position="56"/>
    </location>
</feature>
<protein>
    <submittedName>
        <fullName evidence="3">TadE-like protein</fullName>
    </submittedName>
</protein>
<dbReference type="STRING" id="604088.SAMN04488060_2664"/>
<keyword evidence="1" id="KW-1133">Transmembrane helix</keyword>
<reference evidence="4" key="1">
    <citation type="submission" date="2016-10" db="EMBL/GenBank/DDBJ databases">
        <authorList>
            <person name="Varghese N."/>
            <person name="Submissions S."/>
        </authorList>
    </citation>
    <scope>NUCLEOTIDE SEQUENCE [LARGE SCALE GENOMIC DNA]</scope>
    <source>
        <strain evidence="4">CGMCC 1.7715</strain>
    </source>
</reference>
<keyword evidence="1" id="KW-0812">Transmembrane</keyword>
<gene>
    <name evidence="3" type="ORF">SAMN04488060_2664</name>
</gene>
<dbReference type="RefSeq" id="WP_177201912.1">
    <property type="nucleotide sequence ID" value="NZ_FOWZ01000004.1"/>
</dbReference>
<evidence type="ECO:0000313" key="3">
    <source>
        <dbReference type="EMBL" id="SFP37952.1"/>
    </source>
</evidence>
<accession>A0A1I5PVC5</accession>